<name>A0A6B0XV03_9RHOB</name>
<feature type="signal peptide" evidence="1">
    <location>
        <begin position="1"/>
        <end position="26"/>
    </location>
</feature>
<organism evidence="2">
    <name type="scientific">Boseongicola sp. SB0664_bin_43</name>
    <dbReference type="NCBI Taxonomy" id="2604844"/>
    <lineage>
        <taxon>Bacteria</taxon>
        <taxon>Pseudomonadati</taxon>
        <taxon>Pseudomonadota</taxon>
        <taxon>Alphaproteobacteria</taxon>
        <taxon>Rhodobacterales</taxon>
        <taxon>Paracoccaceae</taxon>
        <taxon>Boseongicola</taxon>
    </lineage>
</organism>
<protein>
    <submittedName>
        <fullName evidence="2">Uncharacterized protein</fullName>
    </submittedName>
</protein>
<accession>A0A6B0XV03</accession>
<keyword evidence="1" id="KW-0732">Signal</keyword>
<evidence type="ECO:0000313" key="2">
    <source>
        <dbReference type="EMBL" id="MXY32491.1"/>
    </source>
</evidence>
<dbReference type="AlphaFoldDB" id="A0A6B0XV03"/>
<comment type="caution">
    <text evidence="2">The sequence shown here is derived from an EMBL/GenBank/DDBJ whole genome shotgun (WGS) entry which is preliminary data.</text>
</comment>
<proteinExistence type="predicted"/>
<evidence type="ECO:0000256" key="1">
    <source>
        <dbReference type="SAM" id="SignalP"/>
    </source>
</evidence>
<reference evidence="2" key="1">
    <citation type="submission" date="2019-09" db="EMBL/GenBank/DDBJ databases">
        <title>Characterisation of the sponge microbiome using genome-centric metagenomics.</title>
        <authorList>
            <person name="Engelberts J.P."/>
            <person name="Robbins S.J."/>
            <person name="De Goeij J.M."/>
            <person name="Aranda M."/>
            <person name="Bell S.C."/>
            <person name="Webster N.S."/>
        </authorList>
    </citation>
    <scope>NUCLEOTIDE SEQUENCE</scope>
    <source>
        <strain evidence="2">SB0664_bin_43</strain>
    </source>
</reference>
<dbReference type="EMBL" id="VXRY01000003">
    <property type="protein sequence ID" value="MXY32491.1"/>
    <property type="molecule type" value="Genomic_DNA"/>
</dbReference>
<feature type="chain" id="PRO_5025522898" evidence="1">
    <location>
        <begin position="27"/>
        <end position="169"/>
    </location>
</feature>
<sequence>MMGLKAMRAAAIAMSTLLVLHGTADAQEAGSFRSLQSYVQDYTTIDHAGGAVTAGTLVGTSTILESSGPPFVKGETIIARCVVFVRTMRNGVVEVESPCTHTDVTGDEFYLLARRKEGDIAESGGGEGRAEIMGGTGKYAGISGECTYVARYLPANHADTSSKCTWQKP</sequence>
<gene>
    <name evidence="2" type="ORF">F4Y60_00045</name>
</gene>